<dbReference type="InterPro" id="IPR052906">
    <property type="entry name" value="Type_IV_Methyl-Rstrct_Enzyme"/>
</dbReference>
<organism evidence="2 3">
    <name type="scientific">Paraburkholderia dipogonis</name>
    <dbReference type="NCBI Taxonomy" id="1211383"/>
    <lineage>
        <taxon>Bacteria</taxon>
        <taxon>Pseudomonadati</taxon>
        <taxon>Pseudomonadota</taxon>
        <taxon>Betaproteobacteria</taxon>
        <taxon>Burkholderiales</taxon>
        <taxon>Burkholderiaceae</taxon>
        <taxon>Paraburkholderia</taxon>
    </lineage>
</organism>
<dbReference type="InterPro" id="IPR027417">
    <property type="entry name" value="P-loop_NTPase"/>
</dbReference>
<dbReference type="PANTHER" id="PTHR30015:SF7">
    <property type="entry name" value="TYPE IV METHYL-DIRECTED RESTRICTION ENZYME ECOKMRR"/>
    <property type="match status" value="1"/>
</dbReference>
<sequence length="367" mass="40280">MEFPLAQVYVPNAPVLDQLALAIREGESIVELSGVHGSGKTTLLQALKYEPPSLIDGAVEYFLGSPSSPLVDALDILAERFEASRGRNLLIIDDAGRMDRGDILEGINRLGTGPWRFSTILATTTPLNIGVPVHMTPLNLAEVSRLFEAQLGQALPSEALQKLWAASQGSPLLANMLVDQWRSGRVRHVDALADLLNPLAAPGLVDSHGRPLSRDSQEEKAIISDVRFVNDALLKAVGQDPNLVHALTPREFEELCAELFQRQGYDVTITPKTRDGGKDLYLAKADGFGSFLYIVECKRFAPDRPVDVGIIRSLYGVAQHERVTAAMTLTTSYFSKDARDFADDLRYQLTLKDFIDLKLLLSPYRGA</sequence>
<dbReference type="SUPFAM" id="SSF52540">
    <property type="entry name" value="P-loop containing nucleoside triphosphate hydrolases"/>
    <property type="match status" value="1"/>
</dbReference>
<comment type="caution">
    <text evidence="2">The sequence shown here is derived from an EMBL/GenBank/DDBJ whole genome shotgun (WGS) entry which is preliminary data.</text>
</comment>
<name>A0A4Y8NCD8_9BURK</name>
<feature type="domain" description="Restriction endonuclease type IV Mrr" evidence="1">
    <location>
        <begin position="245"/>
        <end position="357"/>
    </location>
</feature>
<proteinExistence type="predicted"/>
<dbReference type="SUPFAM" id="SSF52980">
    <property type="entry name" value="Restriction endonuclease-like"/>
    <property type="match status" value="1"/>
</dbReference>
<accession>A0A4Y8NCD8</accession>
<evidence type="ECO:0000259" key="1">
    <source>
        <dbReference type="Pfam" id="PF04471"/>
    </source>
</evidence>
<dbReference type="GO" id="GO:0009307">
    <property type="term" value="P:DNA restriction-modification system"/>
    <property type="evidence" value="ECO:0007669"/>
    <property type="project" value="InterPro"/>
</dbReference>
<dbReference type="RefSeq" id="WP_134458594.1">
    <property type="nucleotide sequence ID" value="NZ_JBHMFL010000047.1"/>
</dbReference>
<gene>
    <name evidence="2" type="ORF">E2553_19355</name>
</gene>
<dbReference type="GeneID" id="97310677"/>
<dbReference type="GO" id="GO:0015666">
    <property type="term" value="F:restriction endodeoxyribonuclease activity"/>
    <property type="evidence" value="ECO:0007669"/>
    <property type="project" value="TreeGrafter"/>
</dbReference>
<dbReference type="InterPro" id="IPR011856">
    <property type="entry name" value="tRNA_endonuc-like_dom_sf"/>
</dbReference>
<dbReference type="EMBL" id="SNVI01000001">
    <property type="protein sequence ID" value="TFE46998.1"/>
    <property type="molecule type" value="Genomic_DNA"/>
</dbReference>
<dbReference type="Proteomes" id="UP000297385">
    <property type="component" value="Unassembled WGS sequence"/>
</dbReference>
<dbReference type="Pfam" id="PF04471">
    <property type="entry name" value="Mrr_cat"/>
    <property type="match status" value="1"/>
</dbReference>
<dbReference type="Gene3D" id="3.40.1350.10">
    <property type="match status" value="1"/>
</dbReference>
<protein>
    <recommendedName>
        <fullName evidence="1">Restriction endonuclease type IV Mrr domain-containing protein</fullName>
    </recommendedName>
</protein>
<evidence type="ECO:0000313" key="3">
    <source>
        <dbReference type="Proteomes" id="UP000297385"/>
    </source>
</evidence>
<reference evidence="2 3" key="1">
    <citation type="submission" date="2019-03" db="EMBL/GenBank/DDBJ databases">
        <title>Complete Genome Sequence of Paraburkholderia dipogonis ICMP 19430T, a Nitrogen-fixing Symbiont of the South African Invasive Legume Dipogon lignosus in New Zealand.</title>
        <authorList>
            <person name="De Meyer S.E."/>
        </authorList>
    </citation>
    <scope>NUCLEOTIDE SEQUENCE [LARGE SCALE GENOMIC DNA]</scope>
    <source>
        <strain evidence="2 3">ICMP 19430</strain>
    </source>
</reference>
<dbReference type="InterPro" id="IPR007560">
    <property type="entry name" value="Restrct_endonuc_IV_Mrr"/>
</dbReference>
<dbReference type="GO" id="GO:0003677">
    <property type="term" value="F:DNA binding"/>
    <property type="evidence" value="ECO:0007669"/>
    <property type="project" value="InterPro"/>
</dbReference>
<dbReference type="PANTHER" id="PTHR30015">
    <property type="entry name" value="MRR RESTRICTION SYSTEM PROTEIN"/>
    <property type="match status" value="1"/>
</dbReference>
<dbReference type="InterPro" id="IPR011335">
    <property type="entry name" value="Restrct_endonuc-II-like"/>
</dbReference>
<dbReference type="AlphaFoldDB" id="A0A4Y8NCD8"/>
<evidence type="ECO:0000313" key="2">
    <source>
        <dbReference type="EMBL" id="TFE46998.1"/>
    </source>
</evidence>